<comment type="caution">
    <text evidence="1">The sequence shown here is derived from an EMBL/GenBank/DDBJ whole genome shotgun (WGS) entry which is preliminary data.</text>
</comment>
<gene>
    <name evidence="1" type="ORF">HS088_TW19G00064</name>
</gene>
<protein>
    <submittedName>
        <fullName evidence="1">Uncharacterized protein</fullName>
    </submittedName>
</protein>
<proteinExistence type="predicted"/>
<sequence length="92" mass="10334">MREENALARGAAVLERSVSMRGEKLGGLAEAFQQSPICSRGICLSYLWRWMAIYRRKQPHSEVMIDGSFLESVNFSATISPCILSFSTLYVN</sequence>
<dbReference type="AlphaFoldDB" id="A0A7J7C8J6"/>
<accession>A0A7J7C8J6</accession>
<evidence type="ECO:0000313" key="2">
    <source>
        <dbReference type="Proteomes" id="UP000593562"/>
    </source>
</evidence>
<dbReference type="Proteomes" id="UP000593562">
    <property type="component" value="Unassembled WGS sequence"/>
</dbReference>
<reference evidence="1 2" key="1">
    <citation type="journal article" date="2020" name="Nat. Commun.">
        <title>Genome of Tripterygium wilfordii and identification of cytochrome P450 involved in triptolide biosynthesis.</title>
        <authorList>
            <person name="Tu L."/>
            <person name="Su P."/>
            <person name="Zhang Z."/>
            <person name="Gao L."/>
            <person name="Wang J."/>
            <person name="Hu T."/>
            <person name="Zhou J."/>
            <person name="Zhang Y."/>
            <person name="Zhao Y."/>
            <person name="Liu Y."/>
            <person name="Song Y."/>
            <person name="Tong Y."/>
            <person name="Lu Y."/>
            <person name="Yang J."/>
            <person name="Xu C."/>
            <person name="Jia M."/>
            <person name="Peters R.J."/>
            <person name="Huang L."/>
            <person name="Gao W."/>
        </authorList>
    </citation>
    <scope>NUCLEOTIDE SEQUENCE [LARGE SCALE GENOMIC DNA]</scope>
    <source>
        <strain evidence="2">cv. XIE 37</strain>
        <tissue evidence="1">Leaf</tissue>
    </source>
</reference>
<name>A0A7J7C8J6_TRIWF</name>
<evidence type="ECO:0000313" key="1">
    <source>
        <dbReference type="EMBL" id="KAF5730474.1"/>
    </source>
</evidence>
<keyword evidence="2" id="KW-1185">Reference proteome</keyword>
<dbReference type="EMBL" id="JAAARO010000019">
    <property type="protein sequence ID" value="KAF5730474.1"/>
    <property type="molecule type" value="Genomic_DNA"/>
</dbReference>
<organism evidence="1 2">
    <name type="scientific">Tripterygium wilfordii</name>
    <name type="common">Thunder God vine</name>
    <dbReference type="NCBI Taxonomy" id="458696"/>
    <lineage>
        <taxon>Eukaryota</taxon>
        <taxon>Viridiplantae</taxon>
        <taxon>Streptophyta</taxon>
        <taxon>Embryophyta</taxon>
        <taxon>Tracheophyta</taxon>
        <taxon>Spermatophyta</taxon>
        <taxon>Magnoliopsida</taxon>
        <taxon>eudicotyledons</taxon>
        <taxon>Gunneridae</taxon>
        <taxon>Pentapetalae</taxon>
        <taxon>rosids</taxon>
        <taxon>fabids</taxon>
        <taxon>Celastrales</taxon>
        <taxon>Celastraceae</taxon>
        <taxon>Tripterygium</taxon>
    </lineage>
</organism>
<dbReference type="InParanoid" id="A0A7J7C8J6"/>